<dbReference type="EMBL" id="JXSQ01000001">
    <property type="protein sequence ID" value="KIP53770.1"/>
    <property type="molecule type" value="Genomic_DNA"/>
</dbReference>
<keyword evidence="1" id="KW-0678">Repressor</keyword>
<sequence length="193" mass="21318">MKGVLDREARKEQLAEAVWQVILERGVGAVSIRTVAEQAGLVVGSLRYVFPSRAELLTFSADLMVRRVTERVRAVPDPGDALEYAINVIAQLLPLDAERRAELEVNLALIGEAPAEPALLSIRDHAHRELQAASMGLVRLVSDDSHGIDRLFVHARRLHALVDGVAIHLLHRDPEEGEWALALIREELEAIAQ</sequence>
<dbReference type="Gene3D" id="1.10.357.10">
    <property type="entry name" value="Tetracycline Repressor, domain 2"/>
    <property type="match status" value="1"/>
</dbReference>
<dbReference type="PANTHER" id="PTHR30055:SF226">
    <property type="entry name" value="HTH-TYPE TRANSCRIPTIONAL REGULATOR PKSA"/>
    <property type="match status" value="1"/>
</dbReference>
<reference evidence="7 8" key="1">
    <citation type="submission" date="2015-01" db="EMBL/GenBank/DDBJ databases">
        <title>Draft genome sequence of Leucobacter komagatae strain VKM ST2845.</title>
        <authorList>
            <person name="Karlyshev A.V."/>
            <person name="Kudryashova E.B."/>
        </authorList>
    </citation>
    <scope>NUCLEOTIDE SEQUENCE [LARGE SCALE GENOMIC DNA]</scope>
    <source>
        <strain evidence="7 8">VKM ST2845</strain>
    </source>
</reference>
<keyword evidence="8" id="KW-1185">Reference proteome</keyword>
<evidence type="ECO:0000313" key="8">
    <source>
        <dbReference type="Proteomes" id="UP000032120"/>
    </source>
</evidence>
<evidence type="ECO:0000259" key="6">
    <source>
        <dbReference type="PROSITE" id="PS50977"/>
    </source>
</evidence>
<dbReference type="GO" id="GO:0003700">
    <property type="term" value="F:DNA-binding transcription factor activity"/>
    <property type="evidence" value="ECO:0007669"/>
    <property type="project" value="TreeGrafter"/>
</dbReference>
<feature type="DNA-binding region" description="H-T-H motif" evidence="5">
    <location>
        <begin position="31"/>
        <end position="50"/>
    </location>
</feature>
<proteinExistence type="predicted"/>
<dbReference type="InterPro" id="IPR009057">
    <property type="entry name" value="Homeodomain-like_sf"/>
</dbReference>
<comment type="caution">
    <text evidence="7">The sequence shown here is derived from an EMBL/GenBank/DDBJ whole genome shotgun (WGS) entry which is preliminary data.</text>
</comment>
<dbReference type="SUPFAM" id="SSF48498">
    <property type="entry name" value="Tetracyclin repressor-like, C-terminal domain"/>
    <property type="match status" value="1"/>
</dbReference>
<dbReference type="InterPro" id="IPR001647">
    <property type="entry name" value="HTH_TetR"/>
</dbReference>
<keyword evidence="4" id="KW-0804">Transcription</keyword>
<accession>A0A0D0H981</accession>
<keyword evidence="2" id="KW-0805">Transcription regulation</keyword>
<dbReference type="Proteomes" id="UP000032120">
    <property type="component" value="Unassembled WGS sequence"/>
</dbReference>
<evidence type="ECO:0000256" key="2">
    <source>
        <dbReference type="ARBA" id="ARBA00023015"/>
    </source>
</evidence>
<evidence type="ECO:0000256" key="1">
    <source>
        <dbReference type="ARBA" id="ARBA00022491"/>
    </source>
</evidence>
<dbReference type="Pfam" id="PF13977">
    <property type="entry name" value="TetR_C_6"/>
    <property type="match status" value="1"/>
</dbReference>
<evidence type="ECO:0000256" key="5">
    <source>
        <dbReference type="PROSITE-ProRule" id="PRU00335"/>
    </source>
</evidence>
<dbReference type="GO" id="GO:0000976">
    <property type="term" value="F:transcription cis-regulatory region binding"/>
    <property type="evidence" value="ECO:0007669"/>
    <property type="project" value="TreeGrafter"/>
</dbReference>
<evidence type="ECO:0000256" key="3">
    <source>
        <dbReference type="ARBA" id="ARBA00023125"/>
    </source>
</evidence>
<dbReference type="InterPro" id="IPR039538">
    <property type="entry name" value="BetI_C"/>
</dbReference>
<dbReference type="PANTHER" id="PTHR30055">
    <property type="entry name" value="HTH-TYPE TRANSCRIPTIONAL REGULATOR RUTR"/>
    <property type="match status" value="1"/>
</dbReference>
<feature type="domain" description="HTH tetR-type" evidence="6">
    <location>
        <begin position="8"/>
        <end position="68"/>
    </location>
</feature>
<dbReference type="InterPro" id="IPR036271">
    <property type="entry name" value="Tet_transcr_reg_TetR-rel_C_sf"/>
</dbReference>
<dbReference type="OrthoDB" id="9816296at2"/>
<dbReference type="RefSeq" id="WP_042542517.1">
    <property type="nucleotide sequence ID" value="NZ_JXSQ01000001.1"/>
</dbReference>
<dbReference type="SUPFAM" id="SSF46689">
    <property type="entry name" value="Homeodomain-like"/>
    <property type="match status" value="1"/>
</dbReference>
<name>A0A0D0H981_9MICO</name>
<gene>
    <name evidence="7" type="ORF">SD72_00800</name>
</gene>
<evidence type="ECO:0000313" key="7">
    <source>
        <dbReference type="EMBL" id="KIP53770.1"/>
    </source>
</evidence>
<protein>
    <submittedName>
        <fullName evidence="7">TetR family transcriptional regulator</fullName>
    </submittedName>
</protein>
<evidence type="ECO:0000256" key="4">
    <source>
        <dbReference type="ARBA" id="ARBA00023163"/>
    </source>
</evidence>
<keyword evidence="3 5" id="KW-0238">DNA-binding</keyword>
<dbReference type="PROSITE" id="PS50977">
    <property type="entry name" value="HTH_TETR_2"/>
    <property type="match status" value="1"/>
</dbReference>
<dbReference type="AlphaFoldDB" id="A0A0D0H981"/>
<dbReference type="Pfam" id="PF00440">
    <property type="entry name" value="TetR_N"/>
    <property type="match status" value="1"/>
</dbReference>
<dbReference type="InterPro" id="IPR050109">
    <property type="entry name" value="HTH-type_TetR-like_transc_reg"/>
</dbReference>
<organism evidence="7 8">
    <name type="scientific">Leucobacter komagatae</name>
    <dbReference type="NCBI Taxonomy" id="55969"/>
    <lineage>
        <taxon>Bacteria</taxon>
        <taxon>Bacillati</taxon>
        <taxon>Actinomycetota</taxon>
        <taxon>Actinomycetes</taxon>
        <taxon>Micrococcales</taxon>
        <taxon>Microbacteriaceae</taxon>
        <taxon>Leucobacter</taxon>
    </lineage>
</organism>